<dbReference type="GO" id="GO:0006950">
    <property type="term" value="P:response to stress"/>
    <property type="evidence" value="ECO:0007669"/>
    <property type="project" value="UniProtKB-ARBA"/>
</dbReference>
<dbReference type="Proteomes" id="UP000027138">
    <property type="component" value="Unassembled WGS sequence"/>
</dbReference>
<comment type="subcellular location">
    <subcellularLocation>
        <location evidence="1">Nucleus</location>
    </subcellularLocation>
</comment>
<dbReference type="GO" id="GO:0005634">
    <property type="term" value="C:nucleus"/>
    <property type="evidence" value="ECO:0007669"/>
    <property type="project" value="UniProtKB-SubCell"/>
</dbReference>
<keyword evidence="2" id="KW-0539">Nucleus</keyword>
<protein>
    <submittedName>
        <fullName evidence="3">Uncharacterized protein</fullName>
    </submittedName>
</protein>
<dbReference type="PANTHER" id="PTHR33172">
    <property type="entry name" value="OS08G0516900 PROTEIN"/>
    <property type="match status" value="1"/>
</dbReference>
<evidence type="ECO:0000256" key="1">
    <source>
        <dbReference type="ARBA" id="ARBA00004123"/>
    </source>
</evidence>
<name>A0A067KCD7_JATCU</name>
<evidence type="ECO:0000256" key="2">
    <source>
        <dbReference type="ARBA" id="ARBA00023242"/>
    </source>
</evidence>
<evidence type="ECO:0000313" key="3">
    <source>
        <dbReference type="EMBL" id="KDP33782.1"/>
    </source>
</evidence>
<dbReference type="OrthoDB" id="694201at2759"/>
<dbReference type="AlphaFoldDB" id="A0A067KCD7"/>
<dbReference type="PANTHER" id="PTHR33172:SF103">
    <property type="entry name" value="PROTEIN OXIDATIVE STRESS 3"/>
    <property type="match status" value="1"/>
</dbReference>
<sequence>MTQLPIKRGLSKFYQGKSQSYTSLASVKDLEDLAKKVKSTPSRSRMKSSKSYAAVLDGHKSYSPKATISKKISGSRGSFLSFLSKRANSLVGNC</sequence>
<accession>A0A067KCD7</accession>
<organism evidence="3 4">
    <name type="scientific">Jatropha curcas</name>
    <name type="common">Barbados nut</name>
    <dbReference type="NCBI Taxonomy" id="180498"/>
    <lineage>
        <taxon>Eukaryota</taxon>
        <taxon>Viridiplantae</taxon>
        <taxon>Streptophyta</taxon>
        <taxon>Embryophyta</taxon>
        <taxon>Tracheophyta</taxon>
        <taxon>Spermatophyta</taxon>
        <taxon>Magnoliopsida</taxon>
        <taxon>eudicotyledons</taxon>
        <taxon>Gunneridae</taxon>
        <taxon>Pentapetalae</taxon>
        <taxon>rosids</taxon>
        <taxon>fabids</taxon>
        <taxon>Malpighiales</taxon>
        <taxon>Euphorbiaceae</taxon>
        <taxon>Crotonoideae</taxon>
        <taxon>Jatropheae</taxon>
        <taxon>Jatropha</taxon>
    </lineage>
</organism>
<gene>
    <name evidence="3" type="ORF">JCGZ_07353</name>
</gene>
<proteinExistence type="predicted"/>
<reference evidence="3 4" key="1">
    <citation type="journal article" date="2014" name="PLoS ONE">
        <title>Global Analysis of Gene Expression Profiles in Physic Nut (Jatropha curcas L.) Seedlings Exposed to Salt Stress.</title>
        <authorList>
            <person name="Zhang L."/>
            <person name="Zhang C."/>
            <person name="Wu P."/>
            <person name="Chen Y."/>
            <person name="Li M."/>
            <person name="Jiang H."/>
            <person name="Wu G."/>
        </authorList>
    </citation>
    <scope>NUCLEOTIDE SEQUENCE [LARGE SCALE GENOMIC DNA]</scope>
    <source>
        <strain evidence="4">cv. GZQX0401</strain>
        <tissue evidence="3">Young leaves</tissue>
    </source>
</reference>
<keyword evidence="4" id="KW-1185">Reference proteome</keyword>
<evidence type="ECO:0000313" key="4">
    <source>
        <dbReference type="Proteomes" id="UP000027138"/>
    </source>
</evidence>
<dbReference type="EMBL" id="KK914539">
    <property type="protein sequence ID" value="KDP33782.1"/>
    <property type="molecule type" value="Genomic_DNA"/>
</dbReference>
<dbReference type="InterPro" id="IPR051992">
    <property type="entry name" value="OxStress_Response_Reg"/>
</dbReference>
<dbReference type="STRING" id="180498.A0A067KCD7"/>